<comment type="caution">
    <text evidence="1">The sequence shown here is derived from an EMBL/GenBank/DDBJ whole genome shotgun (WGS) entry which is preliminary data.</text>
</comment>
<name>A0A1F4W0V5_UNCKA</name>
<dbReference type="PANTHER" id="PTHR12993:SF11">
    <property type="entry name" value="N-ACETYLGLUCOSAMINYL-PHOSPHATIDYLINOSITOL DE-N-ACETYLASE"/>
    <property type="match status" value="1"/>
</dbReference>
<gene>
    <name evidence="1" type="ORF">A2264_02275</name>
</gene>
<reference evidence="1 2" key="1">
    <citation type="journal article" date="2016" name="Nat. Commun.">
        <title>Thousands of microbial genomes shed light on interconnected biogeochemical processes in an aquifer system.</title>
        <authorList>
            <person name="Anantharaman K."/>
            <person name="Brown C.T."/>
            <person name="Hug L.A."/>
            <person name="Sharon I."/>
            <person name="Castelle C.J."/>
            <person name="Probst A.J."/>
            <person name="Thomas B.C."/>
            <person name="Singh A."/>
            <person name="Wilkins M.J."/>
            <person name="Karaoz U."/>
            <person name="Brodie E.L."/>
            <person name="Williams K.H."/>
            <person name="Hubbard S.S."/>
            <person name="Banfield J.F."/>
        </authorList>
    </citation>
    <scope>NUCLEOTIDE SEQUENCE [LARGE SCALE GENOMIC DNA]</scope>
</reference>
<sequence>MQTKDLQKLGITKASSVLLIYPHPDDETFANAGLIQELSEAGVKFKVMVLTKGEASTLYFGRYKGVLSDVREKEFDSVMQFLGVPSYEILGYKDKHLENELNLGDFLTQEVREFKATHIVTYEPCGIYGHPDHVYLSELLTSISKYTQTSLVYSTVPRSYKIPQAGLAMAKNPKLIKPLTPTVILPLSVKQYFKKLKAITLYESQYSNKSSLISGIEHLVLFTKEYYHCSVLTKEL</sequence>
<dbReference type="InterPro" id="IPR003737">
    <property type="entry name" value="GlcNAc_PI_deacetylase-related"/>
</dbReference>
<organism evidence="1 2">
    <name type="scientific">candidate division WWE3 bacterium RIFOXYA2_FULL_46_9</name>
    <dbReference type="NCBI Taxonomy" id="1802636"/>
    <lineage>
        <taxon>Bacteria</taxon>
        <taxon>Katanobacteria</taxon>
    </lineage>
</organism>
<dbReference type="EMBL" id="MEVT01000014">
    <property type="protein sequence ID" value="OGC62673.1"/>
    <property type="molecule type" value="Genomic_DNA"/>
</dbReference>
<dbReference type="Gene3D" id="3.40.50.10320">
    <property type="entry name" value="LmbE-like"/>
    <property type="match status" value="1"/>
</dbReference>
<dbReference type="Pfam" id="PF02585">
    <property type="entry name" value="PIG-L"/>
    <property type="match status" value="1"/>
</dbReference>
<proteinExistence type="predicted"/>
<evidence type="ECO:0008006" key="3">
    <source>
        <dbReference type="Google" id="ProtNLM"/>
    </source>
</evidence>
<evidence type="ECO:0000313" key="2">
    <source>
        <dbReference type="Proteomes" id="UP000176614"/>
    </source>
</evidence>
<dbReference type="AlphaFoldDB" id="A0A1F4W0V5"/>
<dbReference type="InterPro" id="IPR024078">
    <property type="entry name" value="LmbE-like_dom_sf"/>
</dbReference>
<dbReference type="GO" id="GO:0016811">
    <property type="term" value="F:hydrolase activity, acting on carbon-nitrogen (but not peptide) bonds, in linear amides"/>
    <property type="evidence" value="ECO:0007669"/>
    <property type="project" value="TreeGrafter"/>
</dbReference>
<accession>A0A1F4W0V5</accession>
<dbReference type="Proteomes" id="UP000176614">
    <property type="component" value="Unassembled WGS sequence"/>
</dbReference>
<dbReference type="SUPFAM" id="SSF102588">
    <property type="entry name" value="LmbE-like"/>
    <property type="match status" value="1"/>
</dbReference>
<evidence type="ECO:0000313" key="1">
    <source>
        <dbReference type="EMBL" id="OGC62673.1"/>
    </source>
</evidence>
<dbReference type="PANTHER" id="PTHR12993">
    <property type="entry name" value="N-ACETYLGLUCOSAMINYL-PHOSPHATIDYLINOSITOL DE-N-ACETYLASE-RELATED"/>
    <property type="match status" value="1"/>
</dbReference>
<protein>
    <recommendedName>
        <fullName evidence="3">GlcNAc-PI de-N-acetylase</fullName>
    </recommendedName>
</protein>